<dbReference type="GO" id="GO:0046872">
    <property type="term" value="F:metal ion binding"/>
    <property type="evidence" value="ECO:0007669"/>
    <property type="project" value="UniProtKB-KW"/>
</dbReference>
<proteinExistence type="inferred from homology"/>
<dbReference type="SFLD" id="SFLDG01129">
    <property type="entry name" value="C1.5:_HAD__Beta-PGM__Phosphata"/>
    <property type="match status" value="1"/>
</dbReference>
<dbReference type="Gene3D" id="3.40.50.1000">
    <property type="entry name" value="HAD superfamily/HAD-like"/>
    <property type="match status" value="1"/>
</dbReference>
<dbReference type="CDD" id="cd07505">
    <property type="entry name" value="HAD_BPGM-like"/>
    <property type="match status" value="1"/>
</dbReference>
<evidence type="ECO:0000313" key="6">
    <source>
        <dbReference type="EMBL" id="MBB5431598.1"/>
    </source>
</evidence>
<dbReference type="AlphaFoldDB" id="A0A7W8QKR7"/>
<evidence type="ECO:0000256" key="4">
    <source>
        <dbReference type="ARBA" id="ARBA00022842"/>
    </source>
</evidence>
<evidence type="ECO:0000313" key="7">
    <source>
        <dbReference type="Proteomes" id="UP000572635"/>
    </source>
</evidence>
<dbReference type="GO" id="GO:0016787">
    <property type="term" value="F:hydrolase activity"/>
    <property type="evidence" value="ECO:0007669"/>
    <property type="project" value="UniProtKB-KW"/>
</dbReference>
<accession>A0A7W8QKR7</accession>
<comment type="similarity">
    <text evidence="2">Belongs to the HAD-like hydrolase superfamily. CbbY/CbbZ/Gph/YieH family.</text>
</comment>
<organism evidence="6 7">
    <name type="scientific">Nocardiopsis composta</name>
    <dbReference type="NCBI Taxonomy" id="157465"/>
    <lineage>
        <taxon>Bacteria</taxon>
        <taxon>Bacillati</taxon>
        <taxon>Actinomycetota</taxon>
        <taxon>Actinomycetes</taxon>
        <taxon>Streptosporangiales</taxon>
        <taxon>Nocardiopsidaceae</taxon>
        <taxon>Nocardiopsis</taxon>
    </lineage>
</organism>
<dbReference type="FunFam" id="3.40.50.1000:FF:000162">
    <property type="entry name" value="HAD-like protein"/>
    <property type="match status" value="1"/>
</dbReference>
<evidence type="ECO:0000256" key="5">
    <source>
        <dbReference type="ARBA" id="ARBA00023277"/>
    </source>
</evidence>
<dbReference type="PRINTS" id="PR00413">
    <property type="entry name" value="HADHALOGNASE"/>
</dbReference>
<dbReference type="InterPro" id="IPR006439">
    <property type="entry name" value="HAD-SF_hydro_IA"/>
</dbReference>
<dbReference type="RefSeq" id="WP_184391284.1">
    <property type="nucleotide sequence ID" value="NZ_BAAAJD010000009.1"/>
</dbReference>
<dbReference type="SFLD" id="SFLDS00003">
    <property type="entry name" value="Haloacid_Dehalogenase"/>
    <property type="match status" value="1"/>
</dbReference>
<evidence type="ECO:0000256" key="3">
    <source>
        <dbReference type="ARBA" id="ARBA00022723"/>
    </source>
</evidence>
<dbReference type="PANTHER" id="PTHR46193">
    <property type="entry name" value="6-PHOSPHOGLUCONATE PHOSPHATASE"/>
    <property type="match status" value="1"/>
</dbReference>
<reference evidence="6 7" key="1">
    <citation type="submission" date="2020-08" db="EMBL/GenBank/DDBJ databases">
        <title>Sequencing the genomes of 1000 actinobacteria strains.</title>
        <authorList>
            <person name="Klenk H.-P."/>
        </authorList>
    </citation>
    <scope>NUCLEOTIDE SEQUENCE [LARGE SCALE GENOMIC DNA]</scope>
    <source>
        <strain evidence="6 7">DSM 44551</strain>
    </source>
</reference>
<keyword evidence="5" id="KW-0119">Carbohydrate metabolism</keyword>
<dbReference type="InterPro" id="IPR023198">
    <property type="entry name" value="PGP-like_dom2"/>
</dbReference>
<dbReference type="InterPro" id="IPR023214">
    <property type="entry name" value="HAD_sf"/>
</dbReference>
<evidence type="ECO:0000256" key="2">
    <source>
        <dbReference type="ARBA" id="ARBA00006171"/>
    </source>
</evidence>
<gene>
    <name evidence="6" type="ORF">HDA36_001682</name>
</gene>
<dbReference type="Gene3D" id="1.10.150.240">
    <property type="entry name" value="Putative phosphatase, domain 2"/>
    <property type="match status" value="1"/>
</dbReference>
<dbReference type="SUPFAM" id="SSF56784">
    <property type="entry name" value="HAD-like"/>
    <property type="match status" value="1"/>
</dbReference>
<comment type="cofactor">
    <cofactor evidence="1">
        <name>Mg(2+)</name>
        <dbReference type="ChEBI" id="CHEBI:18420"/>
    </cofactor>
</comment>
<dbReference type="Proteomes" id="UP000572635">
    <property type="component" value="Unassembled WGS sequence"/>
</dbReference>
<protein>
    <submittedName>
        <fullName evidence="6">HAD superfamily hydrolase (TIGR01509 family)</fullName>
    </submittedName>
</protein>
<dbReference type="Pfam" id="PF00702">
    <property type="entry name" value="Hydrolase"/>
    <property type="match status" value="1"/>
</dbReference>
<keyword evidence="3" id="KW-0479">Metal-binding</keyword>
<dbReference type="PANTHER" id="PTHR46193:SF18">
    <property type="entry name" value="HEXITOL PHOSPHATASE B"/>
    <property type="match status" value="1"/>
</dbReference>
<dbReference type="InterPro" id="IPR051600">
    <property type="entry name" value="Beta-PGM-like"/>
</dbReference>
<keyword evidence="6" id="KW-0378">Hydrolase</keyword>
<dbReference type="NCBIfam" id="TIGR01509">
    <property type="entry name" value="HAD-SF-IA-v3"/>
    <property type="match status" value="1"/>
</dbReference>
<keyword evidence="7" id="KW-1185">Reference proteome</keyword>
<comment type="caution">
    <text evidence="6">The sequence shown here is derived from an EMBL/GenBank/DDBJ whole genome shotgun (WGS) entry which is preliminary data.</text>
</comment>
<keyword evidence="4" id="KW-0460">Magnesium</keyword>
<sequence>MNPARSAPLPEAVLFDMDGTLVDSEGMWAEAEAEVVAGLGGVWGEEDHRRNVGGAAEQVGRYIAELTGSDLSPREIISRMQEAFGRRLAEGAPARPGAKELVTAVAAAGVPSALVTSTERMLVETAIGAIGLENFDLSVAGDEVERNKPDPCPYLKAARLLGVDPARCVAFEDSPTGVASALAAGCLTVAVPMMVPLEPADGLILLDTLDGVDLDWVRTAAAEHLGRG</sequence>
<dbReference type="InterPro" id="IPR036412">
    <property type="entry name" value="HAD-like_sf"/>
</dbReference>
<name>A0A7W8QKR7_9ACTN</name>
<dbReference type="EMBL" id="JACHDB010000001">
    <property type="protein sequence ID" value="MBB5431598.1"/>
    <property type="molecule type" value="Genomic_DNA"/>
</dbReference>
<evidence type="ECO:0000256" key="1">
    <source>
        <dbReference type="ARBA" id="ARBA00001946"/>
    </source>
</evidence>